<dbReference type="InterPro" id="IPR045864">
    <property type="entry name" value="aa-tRNA-synth_II/BPL/LPL"/>
</dbReference>
<evidence type="ECO:0000256" key="8">
    <source>
        <dbReference type="NCBIfam" id="TIGR00669"/>
    </source>
</evidence>
<dbReference type="GO" id="GO:0004071">
    <property type="term" value="F:aspartate-ammonia ligase activity"/>
    <property type="evidence" value="ECO:0007669"/>
    <property type="project" value="UniProtKB-UniRule"/>
</dbReference>
<dbReference type="InterPro" id="IPR004618">
    <property type="entry name" value="AsnA"/>
</dbReference>
<dbReference type="PROSITE" id="PS50862">
    <property type="entry name" value="AA_TRNA_LIGASE_II"/>
    <property type="match status" value="1"/>
</dbReference>
<dbReference type="PIRSF" id="PIRSF001555">
    <property type="entry name" value="Asp_ammon_ligase"/>
    <property type="match status" value="1"/>
</dbReference>
<evidence type="ECO:0000256" key="3">
    <source>
        <dbReference type="ARBA" id="ARBA00022605"/>
    </source>
</evidence>
<dbReference type="PANTHER" id="PTHR30073:SF5">
    <property type="entry name" value="ASPARTATE--AMMONIA LIGASE"/>
    <property type="match status" value="1"/>
</dbReference>
<dbReference type="HAMAP" id="MF_00555">
    <property type="entry name" value="AsnA"/>
    <property type="match status" value="1"/>
</dbReference>
<evidence type="ECO:0000256" key="1">
    <source>
        <dbReference type="ARBA" id="ARBA00022490"/>
    </source>
</evidence>
<comment type="subcellular location">
    <subcellularLocation>
        <location evidence="7">Cytoplasm</location>
    </subcellularLocation>
</comment>
<evidence type="ECO:0000256" key="6">
    <source>
        <dbReference type="ARBA" id="ARBA00022888"/>
    </source>
</evidence>
<sequence length="334" mass="38008">MKKTSIPTNYESILNVYDTQTAIGFIKRCFEEALTGSLKLKRVSAPLFVHQQSGLNDNLSGVERPVQFDVPSLNDNGEVVHSLAKWKRVALKQYDFHTGNGLYADMNAIRRDEVLDNLHSIYVDQWDWERVISREQRTLDYLKEVVQSLVNAMAETASRLHTKYPSVTVPIQTEISFITSQELADLYPELDSKEREHKYVKAHPTTFIMQIGDRLKNGEPHDHRAPDYDDWSLNGDLFVWHEPLQCAMELSSMGIRVDNQSLLEQLEKANATDRLAFDFHKQVANNALPLTIGGGIGQSRMCMFLLGKAHIGEVQVSLWDDETIEACDGKIFLL</sequence>
<dbReference type="Proteomes" id="UP000297938">
    <property type="component" value="Unassembled WGS sequence"/>
</dbReference>
<proteinExistence type="inferred from homology"/>
<keyword evidence="3 7" id="KW-0028">Amino-acid biosynthesis</keyword>
<dbReference type="EMBL" id="NRPP01000010">
    <property type="protein sequence ID" value="TFJ27491.1"/>
    <property type="molecule type" value="Genomic_DNA"/>
</dbReference>
<gene>
    <name evidence="7" type="primary">asnA</name>
    <name evidence="10" type="ORF">CKN69_06495</name>
</gene>
<feature type="domain" description="Aminoacyl-transfer RNA synthetases class-II family profile" evidence="9">
    <location>
        <begin position="111"/>
        <end position="320"/>
    </location>
</feature>
<dbReference type="GO" id="GO:0140096">
    <property type="term" value="F:catalytic activity, acting on a protein"/>
    <property type="evidence" value="ECO:0007669"/>
    <property type="project" value="UniProtKB-ARBA"/>
</dbReference>
<comment type="pathway">
    <text evidence="7">Amino-acid biosynthesis; L-asparagine biosynthesis; L-asparagine from L-aspartate (ammonia route): step 1/1.</text>
</comment>
<evidence type="ECO:0000259" key="9">
    <source>
        <dbReference type="PROSITE" id="PS50862"/>
    </source>
</evidence>
<dbReference type="InterPro" id="IPR006195">
    <property type="entry name" value="aa-tRNA-synth_II"/>
</dbReference>
<dbReference type="GO" id="GO:0016740">
    <property type="term" value="F:transferase activity"/>
    <property type="evidence" value="ECO:0007669"/>
    <property type="project" value="UniProtKB-ARBA"/>
</dbReference>
<keyword evidence="5 7" id="KW-0067">ATP-binding</keyword>
<dbReference type="EC" id="6.3.1.1" evidence="7 8"/>
<dbReference type="GO" id="GO:0005829">
    <property type="term" value="C:cytosol"/>
    <property type="evidence" value="ECO:0007669"/>
    <property type="project" value="TreeGrafter"/>
</dbReference>
<name>A0A7Z8CZ22_CARDV</name>
<keyword evidence="1 7" id="KW-0963">Cytoplasm</keyword>
<dbReference type="Gene3D" id="3.30.930.10">
    <property type="entry name" value="Bira Bifunctional Protein, Domain 2"/>
    <property type="match status" value="1"/>
</dbReference>
<comment type="caution">
    <text evidence="10">The sequence shown here is derived from an EMBL/GenBank/DDBJ whole genome shotgun (WGS) entry which is preliminary data.</text>
</comment>
<protein>
    <recommendedName>
        <fullName evidence="7 8">Aspartate--ammonia ligase</fullName>
        <ecNumber evidence="7 8">6.3.1.1</ecNumber>
    </recommendedName>
    <alternativeName>
        <fullName evidence="7">Asparagine synthetase A</fullName>
    </alternativeName>
</protein>
<keyword evidence="6 7" id="KW-0061">Asparagine biosynthesis</keyword>
<reference evidence="10 11" key="1">
    <citation type="journal article" date="2018" name="Int. J. Food Microbiol.">
        <title>Growth of Carnobacterium spp. isolated from chilled vacuum-packaged meat under relevant acidic conditions.</title>
        <authorList>
            <person name="Zhang P."/>
            <person name="Badoni M."/>
            <person name="Ganzle M."/>
            <person name="Yang X."/>
        </authorList>
    </citation>
    <scope>NUCLEOTIDE SEQUENCE [LARGE SCALE GENOMIC DNA]</scope>
    <source>
        <strain evidence="10 11">B2</strain>
    </source>
</reference>
<dbReference type="UniPathway" id="UPA00134">
    <property type="reaction ID" value="UER00194"/>
</dbReference>
<keyword evidence="2 7" id="KW-0436">Ligase</keyword>
<dbReference type="AlphaFoldDB" id="A0A7Z8CZ22"/>
<dbReference type="PANTHER" id="PTHR30073">
    <property type="entry name" value="ASPARTATE--AMMONIA LIGASE"/>
    <property type="match status" value="1"/>
</dbReference>
<evidence type="ECO:0000256" key="5">
    <source>
        <dbReference type="ARBA" id="ARBA00022840"/>
    </source>
</evidence>
<dbReference type="RefSeq" id="WP_135025997.1">
    <property type="nucleotide sequence ID" value="NZ_JBFUWK010000004.1"/>
</dbReference>
<dbReference type="SUPFAM" id="SSF55681">
    <property type="entry name" value="Class II aaRS and biotin synthetases"/>
    <property type="match status" value="1"/>
</dbReference>
<dbReference type="GO" id="GO:0070981">
    <property type="term" value="P:L-asparagine biosynthetic process"/>
    <property type="evidence" value="ECO:0007669"/>
    <property type="project" value="UniProtKB-UniRule"/>
</dbReference>
<evidence type="ECO:0000313" key="10">
    <source>
        <dbReference type="EMBL" id="TFJ27491.1"/>
    </source>
</evidence>
<evidence type="ECO:0000256" key="7">
    <source>
        <dbReference type="HAMAP-Rule" id="MF_00555"/>
    </source>
</evidence>
<dbReference type="NCBIfam" id="TIGR00669">
    <property type="entry name" value="asnA"/>
    <property type="match status" value="1"/>
</dbReference>
<organism evidence="10 11">
    <name type="scientific">Carnobacterium divergens</name>
    <name type="common">Lactobacillus divergens</name>
    <dbReference type="NCBI Taxonomy" id="2748"/>
    <lineage>
        <taxon>Bacteria</taxon>
        <taxon>Bacillati</taxon>
        <taxon>Bacillota</taxon>
        <taxon>Bacilli</taxon>
        <taxon>Lactobacillales</taxon>
        <taxon>Carnobacteriaceae</taxon>
        <taxon>Carnobacterium</taxon>
    </lineage>
</organism>
<comment type="similarity">
    <text evidence="7">Belongs to the class-II aminoacyl-tRNA synthetase family. AsnA subfamily.</text>
</comment>
<comment type="catalytic activity">
    <reaction evidence="7">
        <text>L-aspartate + NH4(+) + ATP = L-asparagine + AMP + diphosphate + H(+)</text>
        <dbReference type="Rhea" id="RHEA:11372"/>
        <dbReference type="ChEBI" id="CHEBI:15378"/>
        <dbReference type="ChEBI" id="CHEBI:28938"/>
        <dbReference type="ChEBI" id="CHEBI:29991"/>
        <dbReference type="ChEBI" id="CHEBI:30616"/>
        <dbReference type="ChEBI" id="CHEBI:33019"/>
        <dbReference type="ChEBI" id="CHEBI:58048"/>
        <dbReference type="ChEBI" id="CHEBI:456215"/>
        <dbReference type="EC" id="6.3.1.1"/>
    </reaction>
</comment>
<keyword evidence="4 7" id="KW-0547">Nucleotide-binding</keyword>
<evidence type="ECO:0000313" key="11">
    <source>
        <dbReference type="Proteomes" id="UP000297938"/>
    </source>
</evidence>
<evidence type="ECO:0000256" key="4">
    <source>
        <dbReference type="ARBA" id="ARBA00022741"/>
    </source>
</evidence>
<dbReference type="GO" id="GO:0005524">
    <property type="term" value="F:ATP binding"/>
    <property type="evidence" value="ECO:0007669"/>
    <property type="project" value="UniProtKB-UniRule"/>
</dbReference>
<accession>A0A7Z8CZ22</accession>
<evidence type="ECO:0000256" key="2">
    <source>
        <dbReference type="ARBA" id="ARBA00022598"/>
    </source>
</evidence>
<dbReference type="Pfam" id="PF03590">
    <property type="entry name" value="AsnA"/>
    <property type="match status" value="1"/>
</dbReference>